<comment type="caution">
    <text evidence="1">The sequence shown here is derived from an EMBL/GenBank/DDBJ whole genome shotgun (WGS) entry which is preliminary data.</text>
</comment>
<dbReference type="AlphaFoldDB" id="A0A9N9IXU0"/>
<proteinExistence type="predicted"/>
<feature type="non-terminal residue" evidence="1">
    <location>
        <position position="1"/>
    </location>
</feature>
<evidence type="ECO:0000313" key="1">
    <source>
        <dbReference type="EMBL" id="CAG8752812.1"/>
    </source>
</evidence>
<dbReference type="Proteomes" id="UP000789508">
    <property type="component" value="Unassembled WGS sequence"/>
</dbReference>
<sequence length="92" mass="10379">PDIIKILKLSKSRHYKDTDNIKDPDNIKILTISRSRHYQDPDTKELIGLERFLKLSSLLVGLSLGKIGNLVDNVGMIAFTDWNPFNIISDAA</sequence>
<reference evidence="1" key="1">
    <citation type="submission" date="2021-06" db="EMBL/GenBank/DDBJ databases">
        <authorList>
            <person name="Kallberg Y."/>
            <person name="Tangrot J."/>
            <person name="Rosling A."/>
        </authorList>
    </citation>
    <scope>NUCLEOTIDE SEQUENCE</scope>
    <source>
        <strain evidence="1">FL130A</strain>
    </source>
</reference>
<keyword evidence="2" id="KW-1185">Reference proteome</keyword>
<evidence type="ECO:0000313" key="2">
    <source>
        <dbReference type="Proteomes" id="UP000789508"/>
    </source>
</evidence>
<protein>
    <submittedName>
        <fullName evidence="1">4452_t:CDS:1</fullName>
    </submittedName>
</protein>
<dbReference type="EMBL" id="CAJVPS010041758">
    <property type="protein sequence ID" value="CAG8752812.1"/>
    <property type="molecule type" value="Genomic_DNA"/>
</dbReference>
<name>A0A9N9IXU0_9GLOM</name>
<gene>
    <name evidence="1" type="ORF">ALEPTO_LOCUS13364</name>
</gene>
<feature type="non-terminal residue" evidence="1">
    <location>
        <position position="92"/>
    </location>
</feature>
<organism evidence="1 2">
    <name type="scientific">Ambispora leptoticha</name>
    <dbReference type="NCBI Taxonomy" id="144679"/>
    <lineage>
        <taxon>Eukaryota</taxon>
        <taxon>Fungi</taxon>
        <taxon>Fungi incertae sedis</taxon>
        <taxon>Mucoromycota</taxon>
        <taxon>Glomeromycotina</taxon>
        <taxon>Glomeromycetes</taxon>
        <taxon>Archaeosporales</taxon>
        <taxon>Ambisporaceae</taxon>
        <taxon>Ambispora</taxon>
    </lineage>
</organism>
<accession>A0A9N9IXU0</accession>